<dbReference type="HAMAP" id="MF_02128">
    <property type="entry name" value="TMP_kinase"/>
    <property type="match status" value="1"/>
</dbReference>
<reference evidence="5 6" key="1">
    <citation type="submission" date="2010-08" db="EMBL/GenBank/DDBJ databases">
        <title>The draft genome of Desulfovibrio fructosovorans JJ.</title>
        <authorList>
            <consortium name="US DOE Joint Genome Institute (JGI-PGF)"/>
            <person name="Lucas S."/>
            <person name="Copeland A."/>
            <person name="Lapidus A."/>
            <person name="Cheng J.-F."/>
            <person name="Bruce D."/>
            <person name="Goodwin L."/>
            <person name="Pitluck S."/>
            <person name="Land M.L."/>
            <person name="Hauser L."/>
            <person name="Chang Y.-J."/>
            <person name="Jeffries C."/>
            <person name="Wall J.D."/>
            <person name="Stahl D.A."/>
            <person name="Arkin A.P."/>
            <person name="Dehal P."/>
            <person name="Stolyar S.M."/>
            <person name="Hazen T.C."/>
            <person name="Woyke T.J."/>
        </authorList>
    </citation>
    <scope>NUCLEOTIDE SEQUENCE [LARGE SCALE GENOMIC DNA]</scope>
    <source>
        <strain evidence="5 6">JJ</strain>
    </source>
</reference>
<evidence type="ECO:0000313" key="5">
    <source>
        <dbReference type="EMBL" id="EFL52101.1"/>
    </source>
</evidence>
<feature type="domain" description="PurM-like C-terminal" evidence="4">
    <location>
        <begin position="154"/>
        <end position="305"/>
    </location>
</feature>
<evidence type="ECO:0000259" key="3">
    <source>
        <dbReference type="Pfam" id="PF00586"/>
    </source>
</evidence>
<gene>
    <name evidence="2" type="primary">thiL</name>
    <name evidence="5" type="ORF">DesfrDRAFT_1270</name>
</gene>
<comment type="function">
    <text evidence="2">Catalyzes the ATP-dependent phosphorylation of thiamine-monophosphate (TMP) to form thiamine-pyrophosphate (TPP), the active form of vitamin B1.</text>
</comment>
<evidence type="ECO:0000259" key="4">
    <source>
        <dbReference type="Pfam" id="PF02769"/>
    </source>
</evidence>
<organism evidence="5 6">
    <name type="scientific">Solidesulfovibrio fructosivorans JJ]</name>
    <dbReference type="NCBI Taxonomy" id="596151"/>
    <lineage>
        <taxon>Bacteria</taxon>
        <taxon>Pseudomonadati</taxon>
        <taxon>Thermodesulfobacteriota</taxon>
        <taxon>Desulfovibrionia</taxon>
        <taxon>Desulfovibrionales</taxon>
        <taxon>Desulfovibrionaceae</taxon>
        <taxon>Solidesulfovibrio</taxon>
    </lineage>
</organism>
<dbReference type="RefSeq" id="WP_005992191.1">
    <property type="nucleotide sequence ID" value="NZ_AECZ01000006.1"/>
</dbReference>
<evidence type="ECO:0000256" key="1">
    <source>
        <dbReference type="ARBA" id="ARBA00022977"/>
    </source>
</evidence>
<feature type="binding site" evidence="2">
    <location>
        <position position="220"/>
    </location>
    <ligand>
        <name>Mg(2+)</name>
        <dbReference type="ChEBI" id="CHEBI:18420"/>
        <label>5</label>
    </ligand>
</feature>
<dbReference type="InterPro" id="IPR036676">
    <property type="entry name" value="PurM-like_C_sf"/>
</dbReference>
<name>E1JUH1_SOLFR</name>
<dbReference type="GO" id="GO:0005524">
    <property type="term" value="F:ATP binding"/>
    <property type="evidence" value="ECO:0007669"/>
    <property type="project" value="UniProtKB-UniRule"/>
</dbReference>
<feature type="binding site" evidence="2">
    <location>
        <position position="76"/>
    </location>
    <ligand>
        <name>Mg(2+)</name>
        <dbReference type="ChEBI" id="CHEBI:18420"/>
        <label>2</label>
    </ligand>
</feature>
<feature type="binding site" evidence="2">
    <location>
        <position position="124"/>
    </location>
    <ligand>
        <name>Mg(2+)</name>
        <dbReference type="ChEBI" id="CHEBI:18420"/>
        <label>1</label>
    </ligand>
</feature>
<dbReference type="Pfam" id="PF00586">
    <property type="entry name" value="AIRS"/>
    <property type="match status" value="1"/>
</dbReference>
<evidence type="ECO:0000256" key="2">
    <source>
        <dbReference type="HAMAP-Rule" id="MF_02128"/>
    </source>
</evidence>
<dbReference type="AlphaFoldDB" id="E1JUH1"/>
<feature type="binding site" evidence="2">
    <location>
        <begin position="123"/>
        <end position="124"/>
    </location>
    <ligand>
        <name>ATP</name>
        <dbReference type="ChEBI" id="CHEBI:30616"/>
    </ligand>
</feature>
<dbReference type="Gene3D" id="3.30.1330.10">
    <property type="entry name" value="PurM-like, N-terminal domain"/>
    <property type="match status" value="1"/>
</dbReference>
<comment type="pathway">
    <text evidence="2">Cofactor biosynthesis; thiamine diphosphate biosynthesis; thiamine diphosphate from thiamine phosphate: step 1/1.</text>
</comment>
<feature type="binding site" evidence="2">
    <location>
        <position position="54"/>
    </location>
    <ligand>
        <name>substrate</name>
    </ligand>
</feature>
<proteinExistence type="inferred from homology"/>
<dbReference type="STRING" id="596151.DesfrDRAFT_1270"/>
<keyword evidence="2" id="KW-0067">ATP-binding</keyword>
<dbReference type="GO" id="GO:0000287">
    <property type="term" value="F:magnesium ion binding"/>
    <property type="evidence" value="ECO:0007669"/>
    <property type="project" value="UniProtKB-UniRule"/>
</dbReference>
<dbReference type="SUPFAM" id="SSF56042">
    <property type="entry name" value="PurM C-terminal domain-like"/>
    <property type="match status" value="1"/>
</dbReference>
<feature type="binding site" evidence="2">
    <location>
        <position position="32"/>
    </location>
    <ligand>
        <name>Mg(2+)</name>
        <dbReference type="ChEBI" id="CHEBI:18420"/>
        <label>3</label>
    </ligand>
</feature>
<keyword evidence="2" id="KW-0479">Metal-binding</keyword>
<feature type="binding site" evidence="2">
    <location>
        <position position="46"/>
    </location>
    <ligand>
        <name>Mg(2+)</name>
        <dbReference type="ChEBI" id="CHEBI:18420"/>
        <label>1</label>
    </ligand>
</feature>
<feature type="binding site" evidence="2">
    <location>
        <position position="32"/>
    </location>
    <ligand>
        <name>Mg(2+)</name>
        <dbReference type="ChEBI" id="CHEBI:18420"/>
        <label>4</label>
    </ligand>
</feature>
<dbReference type="InterPro" id="IPR006283">
    <property type="entry name" value="ThiL-like"/>
</dbReference>
<dbReference type="InterPro" id="IPR016188">
    <property type="entry name" value="PurM-like_N"/>
</dbReference>
<feature type="binding site" evidence="2">
    <location>
        <position position="76"/>
    </location>
    <ligand>
        <name>Mg(2+)</name>
        <dbReference type="ChEBI" id="CHEBI:18420"/>
        <label>3</label>
    </ligand>
</feature>
<accession>E1JUH1</accession>
<comment type="similarity">
    <text evidence="2">Belongs to the thiamine-monophosphate kinase family.</text>
</comment>
<dbReference type="OrthoDB" id="9802811at2"/>
<dbReference type="GO" id="GO:0009228">
    <property type="term" value="P:thiamine biosynthetic process"/>
    <property type="evidence" value="ECO:0007669"/>
    <property type="project" value="UniProtKB-KW"/>
</dbReference>
<feature type="binding site" evidence="2">
    <location>
        <position position="269"/>
    </location>
    <ligand>
        <name>substrate</name>
    </ligand>
</feature>
<keyword evidence="2" id="KW-0460">Magnesium</keyword>
<feature type="binding site" evidence="2">
    <location>
        <position position="47"/>
    </location>
    <ligand>
        <name>Mg(2+)</name>
        <dbReference type="ChEBI" id="CHEBI:18420"/>
        <label>1</label>
    </ligand>
</feature>
<keyword evidence="2 5" id="KW-0808">Transferase</keyword>
<feature type="binding site" evidence="2">
    <location>
        <position position="219"/>
    </location>
    <ligand>
        <name>ATP</name>
        <dbReference type="ChEBI" id="CHEBI:30616"/>
    </ligand>
</feature>
<dbReference type="CDD" id="cd02194">
    <property type="entry name" value="ThiL"/>
    <property type="match status" value="1"/>
</dbReference>
<keyword evidence="6" id="KW-1185">Reference proteome</keyword>
<dbReference type="GO" id="GO:0009030">
    <property type="term" value="F:thiamine-phosphate kinase activity"/>
    <property type="evidence" value="ECO:0007669"/>
    <property type="project" value="UniProtKB-UniRule"/>
</dbReference>
<dbReference type="Pfam" id="PF02769">
    <property type="entry name" value="AIRS_C"/>
    <property type="match status" value="1"/>
</dbReference>
<protein>
    <recommendedName>
        <fullName evidence="2">Thiamine-monophosphate kinase</fullName>
        <shortName evidence="2">TMP kinase</shortName>
        <shortName evidence="2">Thiamine-phosphate kinase</shortName>
        <ecNumber evidence="2">2.7.4.16</ecNumber>
    </recommendedName>
</protein>
<dbReference type="GO" id="GO:0009229">
    <property type="term" value="P:thiamine diphosphate biosynthetic process"/>
    <property type="evidence" value="ECO:0007669"/>
    <property type="project" value="UniProtKB-UniRule"/>
</dbReference>
<keyword evidence="2" id="KW-0547">Nucleotide-binding</keyword>
<comment type="caution">
    <text evidence="5">The sequence shown here is derived from an EMBL/GenBank/DDBJ whole genome shotgun (WGS) entry which is preliminary data.</text>
</comment>
<sequence>MPHIRSEDDFLALVDRHFPRGGESVALSRGDDAAVIACPDRMCVTTDLFLEDVHFRRSYFSPGDIGYKALAVNISDVAAMGARPLGFVLGLVSPGDADRDFWNGVLAGMAELAEAYGLPLVGGDLSRGDKTGLTVTIWGEAGPSGRFLTRSTAKPGDILFIVGAIGLARVGLALLEKEGIGARERFPAAVAAHLRPIPRVDEGVILADIPGITACMDVSDGLARDLPRLLPQGMGADLFLPPGLLHPEVTAYAAGHGRQPEKEAIFGGEDYALVASATPEGWKAVRAALPGAHPIGMVGGKPGYTLNGAPFAMNGFDHFG</sequence>
<dbReference type="PANTHER" id="PTHR30270:SF0">
    <property type="entry name" value="THIAMINE-MONOPHOSPHATE KINASE"/>
    <property type="match status" value="1"/>
</dbReference>
<dbReference type="PANTHER" id="PTHR30270">
    <property type="entry name" value="THIAMINE-MONOPHOSPHATE KINASE"/>
    <property type="match status" value="1"/>
</dbReference>
<feature type="binding site" evidence="2">
    <location>
        <position position="316"/>
    </location>
    <ligand>
        <name>substrate</name>
    </ligand>
</feature>
<dbReference type="Proteomes" id="UP000006250">
    <property type="component" value="Unassembled WGS sequence"/>
</dbReference>
<keyword evidence="1 2" id="KW-0784">Thiamine biosynthesis</keyword>
<keyword evidence="2 5" id="KW-0418">Kinase</keyword>
<comment type="catalytic activity">
    <reaction evidence="2">
        <text>thiamine phosphate + ATP = thiamine diphosphate + ADP</text>
        <dbReference type="Rhea" id="RHEA:15913"/>
        <dbReference type="ChEBI" id="CHEBI:30616"/>
        <dbReference type="ChEBI" id="CHEBI:37575"/>
        <dbReference type="ChEBI" id="CHEBI:58937"/>
        <dbReference type="ChEBI" id="CHEBI:456216"/>
        <dbReference type="EC" id="2.7.4.16"/>
    </reaction>
</comment>
<dbReference type="Gene3D" id="3.90.650.10">
    <property type="entry name" value="PurM-like C-terminal domain"/>
    <property type="match status" value="1"/>
</dbReference>
<dbReference type="UniPathway" id="UPA00060">
    <property type="reaction ID" value="UER00142"/>
</dbReference>
<dbReference type="InterPro" id="IPR036921">
    <property type="entry name" value="PurM-like_N_sf"/>
</dbReference>
<dbReference type="InterPro" id="IPR010918">
    <property type="entry name" value="PurM-like_C_dom"/>
</dbReference>
<feature type="binding site" evidence="2">
    <location>
        <position position="47"/>
    </location>
    <ligand>
        <name>Mg(2+)</name>
        <dbReference type="ChEBI" id="CHEBI:18420"/>
        <label>2</label>
    </ligand>
</feature>
<comment type="miscellaneous">
    <text evidence="2">Reaction mechanism of ThiL seems to utilize a direct, inline transfer of the gamma-phosphate of ATP to TMP rather than a phosphorylated enzyme intermediate.</text>
</comment>
<feature type="domain" description="PurM-like N-terminal" evidence="3">
    <location>
        <begin position="30"/>
        <end position="139"/>
    </location>
</feature>
<feature type="binding site" evidence="2">
    <location>
        <position position="217"/>
    </location>
    <ligand>
        <name>Mg(2+)</name>
        <dbReference type="ChEBI" id="CHEBI:18420"/>
        <label>3</label>
    </ligand>
</feature>
<evidence type="ECO:0000313" key="6">
    <source>
        <dbReference type="Proteomes" id="UP000006250"/>
    </source>
</evidence>
<dbReference type="EMBL" id="AECZ01000006">
    <property type="protein sequence ID" value="EFL52101.1"/>
    <property type="molecule type" value="Genomic_DNA"/>
</dbReference>
<dbReference type="EC" id="2.7.4.16" evidence="2"/>
<dbReference type="SUPFAM" id="SSF55326">
    <property type="entry name" value="PurM N-terminal domain-like"/>
    <property type="match status" value="1"/>
</dbReference>
<comment type="caution">
    <text evidence="2">Lacks conserved residue(s) required for the propagation of feature annotation.</text>
</comment>
<feature type="binding site" evidence="2">
    <location>
        <position position="150"/>
    </location>
    <ligand>
        <name>ATP</name>
        <dbReference type="ChEBI" id="CHEBI:30616"/>
    </ligand>
</feature>
<feature type="binding site" evidence="2">
    <location>
        <position position="76"/>
    </location>
    <ligand>
        <name>Mg(2+)</name>
        <dbReference type="ChEBI" id="CHEBI:18420"/>
        <label>4</label>
    </ligand>
</feature>
<dbReference type="eggNOG" id="COG0611">
    <property type="taxonomic scope" value="Bacteria"/>
</dbReference>
<dbReference type="PIRSF" id="PIRSF005303">
    <property type="entry name" value="Thiam_monoph_kin"/>
    <property type="match status" value="1"/>
</dbReference>
<dbReference type="NCBIfam" id="TIGR01379">
    <property type="entry name" value="thiL"/>
    <property type="match status" value="1"/>
</dbReference>
<feature type="binding site" evidence="2">
    <location>
        <position position="45"/>
    </location>
    <ligand>
        <name>Mg(2+)</name>
        <dbReference type="ChEBI" id="CHEBI:18420"/>
        <label>4</label>
    </ligand>
</feature>